<name>A0A975IYQ2_9BACT</name>
<keyword evidence="2" id="KW-0812">Transmembrane</keyword>
<dbReference type="Pfam" id="PF06803">
    <property type="entry name" value="DUF1232"/>
    <property type="match status" value="1"/>
</dbReference>
<reference evidence="6" key="1">
    <citation type="submission" date="2021-04" db="EMBL/GenBank/DDBJ databases">
        <title>Luteolibacter sp. 32A isolated from the skin of an Anderson's salamander (Ambystoma andersonii).</title>
        <authorList>
            <person name="Spergser J."/>
            <person name="Busse H.-J."/>
        </authorList>
    </citation>
    <scope>NUCLEOTIDE SEQUENCE</scope>
    <source>
        <strain evidence="6">32A</strain>
    </source>
</reference>
<protein>
    <submittedName>
        <fullName evidence="6">DUF1232 domain-containing protein</fullName>
    </submittedName>
</protein>
<gene>
    <name evidence="6" type="ORF">KBB96_17395</name>
</gene>
<evidence type="ECO:0000256" key="3">
    <source>
        <dbReference type="ARBA" id="ARBA00022989"/>
    </source>
</evidence>
<feature type="domain" description="DUF1232" evidence="5">
    <location>
        <begin position="52"/>
        <end position="86"/>
    </location>
</feature>
<dbReference type="Proteomes" id="UP000676169">
    <property type="component" value="Chromosome"/>
</dbReference>
<accession>A0A975IYQ2</accession>
<evidence type="ECO:0000256" key="4">
    <source>
        <dbReference type="ARBA" id="ARBA00023136"/>
    </source>
</evidence>
<dbReference type="KEGG" id="lamb:KBB96_17395"/>
<dbReference type="EMBL" id="CP073100">
    <property type="protein sequence ID" value="QUE50626.1"/>
    <property type="molecule type" value="Genomic_DNA"/>
</dbReference>
<dbReference type="InterPro" id="IPR010652">
    <property type="entry name" value="DUF1232"/>
</dbReference>
<dbReference type="RefSeq" id="WP_211630766.1">
    <property type="nucleotide sequence ID" value="NZ_CP073100.1"/>
</dbReference>
<comment type="subcellular location">
    <subcellularLocation>
        <location evidence="1">Endomembrane system</location>
        <topology evidence="1">Multi-pass membrane protein</topology>
    </subcellularLocation>
</comment>
<evidence type="ECO:0000313" key="7">
    <source>
        <dbReference type="Proteomes" id="UP000676169"/>
    </source>
</evidence>
<sequence length="129" mass="13970">MIPDTSKTGRWYTARRLWSKLSRAAKFAGEKVLLTALILFYCLQDKDTPAWAKGVIVGALGYLILPVDLIPDAIPGAGYSDDWGALVGALGAVAAYIKDEHKEKARAQVDRLFGAKDKGTPPPLPPEFS</sequence>
<keyword evidence="3" id="KW-1133">Transmembrane helix</keyword>
<dbReference type="AlphaFoldDB" id="A0A975IYQ2"/>
<keyword evidence="4" id="KW-0472">Membrane</keyword>
<evidence type="ECO:0000256" key="1">
    <source>
        <dbReference type="ARBA" id="ARBA00004127"/>
    </source>
</evidence>
<dbReference type="GO" id="GO:0012505">
    <property type="term" value="C:endomembrane system"/>
    <property type="evidence" value="ECO:0007669"/>
    <property type="project" value="UniProtKB-SubCell"/>
</dbReference>
<keyword evidence="7" id="KW-1185">Reference proteome</keyword>
<evidence type="ECO:0000256" key="2">
    <source>
        <dbReference type="ARBA" id="ARBA00022692"/>
    </source>
</evidence>
<organism evidence="6 7">
    <name type="scientific">Luteolibacter ambystomatis</name>
    <dbReference type="NCBI Taxonomy" id="2824561"/>
    <lineage>
        <taxon>Bacteria</taxon>
        <taxon>Pseudomonadati</taxon>
        <taxon>Verrucomicrobiota</taxon>
        <taxon>Verrucomicrobiia</taxon>
        <taxon>Verrucomicrobiales</taxon>
        <taxon>Verrucomicrobiaceae</taxon>
        <taxon>Luteolibacter</taxon>
    </lineage>
</organism>
<proteinExistence type="predicted"/>
<evidence type="ECO:0000259" key="5">
    <source>
        <dbReference type="Pfam" id="PF06803"/>
    </source>
</evidence>
<evidence type="ECO:0000313" key="6">
    <source>
        <dbReference type="EMBL" id="QUE50626.1"/>
    </source>
</evidence>